<dbReference type="Gene3D" id="1.10.260.50">
    <property type="match status" value="2"/>
</dbReference>
<evidence type="ECO:0000256" key="4">
    <source>
        <dbReference type="ARBA" id="ARBA00022679"/>
    </source>
</evidence>
<dbReference type="Gene3D" id="3.40.640.10">
    <property type="entry name" value="Type I PLP-dependent aspartate aminotransferase-like (Major domain)"/>
    <property type="match status" value="2"/>
</dbReference>
<evidence type="ECO:0000256" key="3">
    <source>
        <dbReference type="ARBA" id="ARBA00021783"/>
    </source>
</evidence>
<keyword evidence="4" id="KW-0808">Transferase</keyword>
<keyword evidence="5" id="KW-0479">Metal-binding</keyword>
<evidence type="ECO:0000256" key="8">
    <source>
        <dbReference type="ARBA" id="ARBA00023014"/>
    </source>
</evidence>
<evidence type="ECO:0000256" key="5">
    <source>
        <dbReference type="ARBA" id="ARBA00022723"/>
    </source>
</evidence>
<sequence length="368" mass="40839">MRRIYLDNAASTPLDKRVLKVMKPYLTKVYGNPSSVHKEGREARMAIEKARKNIAGILNCSPEEIFFTSGASEGNSWVSKNFKYHCTDNSHDSMMLANNDNKDGLISYPLLVSETGEMSYLANNFSQCHIDLTQAIGKLDVNLYDYKTDTSNGTSSIMLHNDLLGLGNCATASFSGHKFGAPKGVGVLFIRKQYQKDFVPLIYGHQENGLRGGTENVAGIVGMAEALKIAIEELPKNRQHIREMQDYIMIHANYPAKIRTDNISISENLAGSRYVRVEGHNGIISITFNHLDAQTAVQIFDREGVAVSAGSACNSGTDEPSRALMASGYAEEEAKRTIRISLGKQNTMREVKKFIKILRKVIDNYDKE</sequence>
<proteinExistence type="inferred from homology"/>
<dbReference type="InterPro" id="IPR015424">
    <property type="entry name" value="PyrdxlP-dep_Trfase"/>
</dbReference>
<protein>
    <recommendedName>
        <fullName evidence="3">NifS-like protein</fullName>
    </recommendedName>
</protein>
<dbReference type="GO" id="GO:0051536">
    <property type="term" value="F:iron-sulfur cluster binding"/>
    <property type="evidence" value="ECO:0007669"/>
    <property type="project" value="UniProtKB-KW"/>
</dbReference>
<evidence type="ECO:0000313" key="10">
    <source>
        <dbReference type="EMBL" id="DAE02419.1"/>
    </source>
</evidence>
<comment type="similarity">
    <text evidence="2">Belongs to the class-V pyridoxal-phosphate-dependent aminotransferase family. NifS/IscS subfamily.</text>
</comment>
<dbReference type="Gene3D" id="3.90.1150.10">
    <property type="entry name" value="Aspartate Aminotransferase, domain 1"/>
    <property type="match status" value="2"/>
</dbReference>
<evidence type="ECO:0000256" key="2">
    <source>
        <dbReference type="ARBA" id="ARBA00006490"/>
    </source>
</evidence>
<dbReference type="GO" id="GO:0046872">
    <property type="term" value="F:metal ion binding"/>
    <property type="evidence" value="ECO:0007669"/>
    <property type="project" value="UniProtKB-KW"/>
</dbReference>
<organism evidence="10">
    <name type="scientific">Siphoviridae sp. ctsUY14</name>
    <dbReference type="NCBI Taxonomy" id="2825693"/>
    <lineage>
        <taxon>Viruses</taxon>
        <taxon>Duplodnaviria</taxon>
        <taxon>Heunggongvirae</taxon>
        <taxon>Uroviricota</taxon>
        <taxon>Caudoviricetes</taxon>
    </lineage>
</organism>
<dbReference type="InterPro" id="IPR000192">
    <property type="entry name" value="Aminotrans_V_dom"/>
</dbReference>
<dbReference type="InterPro" id="IPR015422">
    <property type="entry name" value="PyrdxlP-dep_Trfase_small"/>
</dbReference>
<reference evidence="10" key="1">
    <citation type="journal article" date="2021" name="Proc. Natl. Acad. Sci. U.S.A.">
        <title>A Catalog of Tens of Thousands of Viruses from Human Metagenomes Reveals Hidden Associations with Chronic Diseases.</title>
        <authorList>
            <person name="Tisza M.J."/>
            <person name="Buck C.B."/>
        </authorList>
    </citation>
    <scope>NUCLEOTIDE SEQUENCE</scope>
    <source>
        <strain evidence="10">CtsUY14</strain>
    </source>
</reference>
<keyword evidence="6" id="KW-0663">Pyridoxal phosphate</keyword>
<dbReference type="Pfam" id="PF00266">
    <property type="entry name" value="Aminotran_5"/>
    <property type="match status" value="2"/>
</dbReference>
<keyword evidence="7" id="KW-0408">Iron</keyword>
<dbReference type="EMBL" id="BK015346">
    <property type="protein sequence ID" value="DAE02419.1"/>
    <property type="molecule type" value="Genomic_DNA"/>
</dbReference>
<evidence type="ECO:0000256" key="6">
    <source>
        <dbReference type="ARBA" id="ARBA00022898"/>
    </source>
</evidence>
<feature type="domain" description="Aminotransferase class V" evidence="9">
    <location>
        <begin position="4"/>
        <end position="88"/>
    </location>
</feature>
<dbReference type="PANTHER" id="PTHR11601">
    <property type="entry name" value="CYSTEINE DESULFURYLASE FAMILY MEMBER"/>
    <property type="match status" value="1"/>
</dbReference>
<evidence type="ECO:0000256" key="1">
    <source>
        <dbReference type="ARBA" id="ARBA00001933"/>
    </source>
</evidence>
<dbReference type="InterPro" id="IPR015421">
    <property type="entry name" value="PyrdxlP-dep_Trfase_major"/>
</dbReference>
<dbReference type="SUPFAM" id="SSF53383">
    <property type="entry name" value="PLP-dependent transferases"/>
    <property type="match status" value="1"/>
</dbReference>
<name>A0A8S5P7L3_9CAUD</name>
<keyword evidence="8" id="KW-0411">Iron-sulfur</keyword>
<evidence type="ECO:0000259" key="9">
    <source>
        <dbReference type="Pfam" id="PF00266"/>
    </source>
</evidence>
<dbReference type="PIRSF" id="PIRSF005572">
    <property type="entry name" value="NifS"/>
    <property type="match status" value="1"/>
</dbReference>
<evidence type="ECO:0000256" key="7">
    <source>
        <dbReference type="ARBA" id="ARBA00023004"/>
    </source>
</evidence>
<accession>A0A8S5P7L3</accession>
<comment type="cofactor">
    <cofactor evidence="1">
        <name>pyridoxal 5'-phosphate</name>
        <dbReference type="ChEBI" id="CHEBI:597326"/>
    </cofactor>
</comment>
<dbReference type="PANTHER" id="PTHR11601:SF34">
    <property type="entry name" value="CYSTEINE DESULFURASE"/>
    <property type="match status" value="1"/>
</dbReference>
<dbReference type="InterPro" id="IPR016454">
    <property type="entry name" value="Cysteine_dSase"/>
</dbReference>
<feature type="domain" description="Aminotransferase class V" evidence="9">
    <location>
        <begin position="171"/>
        <end position="354"/>
    </location>
</feature>
<dbReference type="GO" id="GO:0016740">
    <property type="term" value="F:transferase activity"/>
    <property type="evidence" value="ECO:0007669"/>
    <property type="project" value="UniProtKB-KW"/>
</dbReference>